<dbReference type="PANTHER" id="PTHR46179">
    <property type="entry name" value="ZINC FINGER PROTEIN"/>
    <property type="match status" value="1"/>
</dbReference>
<dbReference type="Proteomes" id="UP001285441">
    <property type="component" value="Unassembled WGS sequence"/>
</dbReference>
<dbReference type="Gene3D" id="3.30.160.60">
    <property type="entry name" value="Classic Zinc Finger"/>
    <property type="match status" value="1"/>
</dbReference>
<dbReference type="InterPro" id="IPR013087">
    <property type="entry name" value="Znf_C2H2_type"/>
</dbReference>
<reference evidence="3" key="1">
    <citation type="journal article" date="2023" name="Mol. Phylogenet. Evol.">
        <title>Genome-scale phylogeny and comparative genomics of the fungal order Sordariales.</title>
        <authorList>
            <person name="Hensen N."/>
            <person name="Bonometti L."/>
            <person name="Westerberg I."/>
            <person name="Brannstrom I.O."/>
            <person name="Guillou S."/>
            <person name="Cros-Aarteil S."/>
            <person name="Calhoun S."/>
            <person name="Haridas S."/>
            <person name="Kuo A."/>
            <person name="Mondo S."/>
            <person name="Pangilinan J."/>
            <person name="Riley R."/>
            <person name="LaButti K."/>
            <person name="Andreopoulos B."/>
            <person name="Lipzen A."/>
            <person name="Chen C."/>
            <person name="Yan M."/>
            <person name="Daum C."/>
            <person name="Ng V."/>
            <person name="Clum A."/>
            <person name="Steindorff A."/>
            <person name="Ohm R.A."/>
            <person name="Martin F."/>
            <person name="Silar P."/>
            <person name="Natvig D.O."/>
            <person name="Lalanne C."/>
            <person name="Gautier V."/>
            <person name="Ament-Velasquez S.L."/>
            <person name="Kruys A."/>
            <person name="Hutchinson M.I."/>
            <person name="Powell A.J."/>
            <person name="Barry K."/>
            <person name="Miller A.N."/>
            <person name="Grigoriev I.V."/>
            <person name="Debuchy R."/>
            <person name="Gladieux P."/>
            <person name="Hiltunen Thoren M."/>
            <person name="Johannesson H."/>
        </authorList>
    </citation>
    <scope>NUCLEOTIDE SEQUENCE</scope>
    <source>
        <strain evidence="3">CBS 232.78</strain>
    </source>
</reference>
<reference evidence="3" key="2">
    <citation type="submission" date="2023-06" db="EMBL/GenBank/DDBJ databases">
        <authorList>
            <consortium name="Lawrence Berkeley National Laboratory"/>
            <person name="Haridas S."/>
            <person name="Hensen N."/>
            <person name="Bonometti L."/>
            <person name="Westerberg I."/>
            <person name="Brannstrom I.O."/>
            <person name="Guillou S."/>
            <person name="Cros-Aarteil S."/>
            <person name="Calhoun S."/>
            <person name="Kuo A."/>
            <person name="Mondo S."/>
            <person name="Pangilinan J."/>
            <person name="Riley R."/>
            <person name="LaButti K."/>
            <person name="Andreopoulos B."/>
            <person name="Lipzen A."/>
            <person name="Chen C."/>
            <person name="Yanf M."/>
            <person name="Daum C."/>
            <person name="Ng V."/>
            <person name="Clum A."/>
            <person name="Steindorff A."/>
            <person name="Ohm R."/>
            <person name="Martin F."/>
            <person name="Silar P."/>
            <person name="Natvig D."/>
            <person name="Lalanne C."/>
            <person name="Gautier V."/>
            <person name="Ament-velasquez S.L."/>
            <person name="Kruys A."/>
            <person name="Hutchinson M.I."/>
            <person name="Powell A.J."/>
            <person name="Barry K."/>
            <person name="Miller A.N."/>
            <person name="Grigoriev I.V."/>
            <person name="Debuchy R."/>
            <person name="Gladieux P."/>
            <person name="Thoren M.H."/>
            <person name="Johannesson H."/>
        </authorList>
    </citation>
    <scope>NUCLEOTIDE SEQUENCE</scope>
    <source>
        <strain evidence="3">CBS 232.78</strain>
    </source>
</reference>
<evidence type="ECO:0000259" key="2">
    <source>
        <dbReference type="PROSITE" id="PS00028"/>
    </source>
</evidence>
<dbReference type="AlphaFoldDB" id="A0AAE0JYA7"/>
<dbReference type="SMART" id="SM00355">
    <property type="entry name" value="ZnF_C2H2"/>
    <property type="match status" value="3"/>
</dbReference>
<feature type="region of interest" description="Disordered" evidence="1">
    <location>
        <begin position="306"/>
        <end position="326"/>
    </location>
</feature>
<sequence>SSFLSTTDAIAAHNWLPDGSLTPKSSGPYCRELSLSSPKSPYSYTIFNPQTAIVSDSFIEDTDNGGTGDEISGNSESIMLTHKMNCESFVANQSKYTSGCNRTIQGSPRITAISYVKNKQDLLRRPRLVSVASSDASGTPATPAEQSEEILKQQNGIAAIAELDQTFMDMCSDEPYSPSFSNVSAMSAHMPIFPSEELFIHIQSTTSQHVNAHSLMGFSSTTHLCTKAAQDMNVEQQPNPPQSISPNDALLDFMLVPQHNSNGFNVGSQHQQAFDSTSGDTTSDRFHMPLIQKYPFLTEPHHEWLTPEEAESTHSGNPRRPAATGADGGIYTCTYRGCTFRFKTLTLLQNHKRDCHRQAVRVGTRRPGRGDSDSQAGPYRCDSINPRTGQPCNLIFSRPYDLTRHEDTIHNISKLKIRCYVCADGRTFQRQDALTRHCRVFHP</sequence>
<accession>A0AAE0JYA7</accession>
<gene>
    <name evidence="3" type="ORF">B0H63DRAFT_536773</name>
</gene>
<proteinExistence type="predicted"/>
<dbReference type="EMBL" id="JAULSW010000012">
    <property type="protein sequence ID" value="KAK3366588.1"/>
    <property type="molecule type" value="Genomic_DNA"/>
</dbReference>
<comment type="caution">
    <text evidence="3">The sequence shown here is derived from an EMBL/GenBank/DDBJ whole genome shotgun (WGS) entry which is preliminary data.</text>
</comment>
<protein>
    <recommendedName>
        <fullName evidence="2">C2H2-type domain-containing protein</fullName>
    </recommendedName>
</protein>
<dbReference type="PROSITE" id="PS00028">
    <property type="entry name" value="ZINC_FINGER_C2H2_1"/>
    <property type="match status" value="1"/>
</dbReference>
<dbReference type="PANTHER" id="PTHR46179:SF19">
    <property type="entry name" value="C2H2 FINGER DOMAIN TRANSCRIPTION FACTOR (EUROFUNG)-RELATED"/>
    <property type="match status" value="1"/>
</dbReference>
<feature type="non-terminal residue" evidence="3">
    <location>
        <position position="1"/>
    </location>
</feature>
<keyword evidence="4" id="KW-1185">Reference proteome</keyword>
<feature type="domain" description="C2H2-type" evidence="2">
    <location>
        <begin position="333"/>
        <end position="356"/>
    </location>
</feature>
<feature type="non-terminal residue" evidence="3">
    <location>
        <position position="443"/>
    </location>
</feature>
<evidence type="ECO:0000256" key="1">
    <source>
        <dbReference type="SAM" id="MobiDB-lite"/>
    </source>
</evidence>
<dbReference type="GO" id="GO:0005634">
    <property type="term" value="C:nucleus"/>
    <property type="evidence" value="ECO:0007669"/>
    <property type="project" value="TreeGrafter"/>
</dbReference>
<organism evidence="3 4">
    <name type="scientific">Podospora didyma</name>
    <dbReference type="NCBI Taxonomy" id="330526"/>
    <lineage>
        <taxon>Eukaryota</taxon>
        <taxon>Fungi</taxon>
        <taxon>Dikarya</taxon>
        <taxon>Ascomycota</taxon>
        <taxon>Pezizomycotina</taxon>
        <taxon>Sordariomycetes</taxon>
        <taxon>Sordariomycetidae</taxon>
        <taxon>Sordariales</taxon>
        <taxon>Podosporaceae</taxon>
        <taxon>Podospora</taxon>
    </lineage>
</organism>
<dbReference type="GO" id="GO:0006357">
    <property type="term" value="P:regulation of transcription by RNA polymerase II"/>
    <property type="evidence" value="ECO:0007669"/>
    <property type="project" value="TreeGrafter"/>
</dbReference>
<evidence type="ECO:0000313" key="4">
    <source>
        <dbReference type="Proteomes" id="UP001285441"/>
    </source>
</evidence>
<name>A0AAE0JYA7_9PEZI</name>
<feature type="region of interest" description="Disordered" evidence="1">
    <location>
        <begin position="359"/>
        <end position="379"/>
    </location>
</feature>
<evidence type="ECO:0000313" key="3">
    <source>
        <dbReference type="EMBL" id="KAK3366588.1"/>
    </source>
</evidence>
<dbReference type="InterPro" id="IPR051061">
    <property type="entry name" value="Zinc_finger_trans_reg"/>
</dbReference>